<protein>
    <submittedName>
        <fullName evidence="2">Uncharacterized protein</fullName>
    </submittedName>
</protein>
<organism evidence="2 3">
    <name type="scientific">Stakelama tenebrarum</name>
    <dbReference type="NCBI Taxonomy" id="2711215"/>
    <lineage>
        <taxon>Bacteria</taxon>
        <taxon>Pseudomonadati</taxon>
        <taxon>Pseudomonadota</taxon>
        <taxon>Alphaproteobacteria</taxon>
        <taxon>Sphingomonadales</taxon>
        <taxon>Sphingomonadaceae</taxon>
        <taxon>Stakelama</taxon>
    </lineage>
</organism>
<accession>A0A6G6Y9L7</accession>
<feature type="compositionally biased region" description="Pro residues" evidence="1">
    <location>
        <begin position="75"/>
        <end position="90"/>
    </location>
</feature>
<keyword evidence="3" id="KW-1185">Reference proteome</keyword>
<dbReference type="AlphaFoldDB" id="A0A6G6Y9L7"/>
<gene>
    <name evidence="2" type="ORF">G5C33_18800</name>
</gene>
<dbReference type="Proteomes" id="UP000501568">
    <property type="component" value="Chromosome"/>
</dbReference>
<name>A0A6G6Y9L7_9SPHN</name>
<evidence type="ECO:0000313" key="3">
    <source>
        <dbReference type="Proteomes" id="UP000501568"/>
    </source>
</evidence>
<dbReference type="KEGG" id="spzr:G5C33_18800"/>
<reference evidence="2 3" key="1">
    <citation type="submission" date="2020-02" db="EMBL/GenBank/DDBJ databases">
        <authorList>
            <person name="Zheng R.K."/>
            <person name="Sun C.M."/>
        </authorList>
    </citation>
    <scope>NUCLEOTIDE SEQUENCE [LARGE SCALE GENOMIC DNA]</scope>
    <source>
        <strain evidence="3">zrk23</strain>
    </source>
</reference>
<evidence type="ECO:0000256" key="1">
    <source>
        <dbReference type="SAM" id="MobiDB-lite"/>
    </source>
</evidence>
<feature type="region of interest" description="Disordered" evidence="1">
    <location>
        <begin position="50"/>
        <end position="90"/>
    </location>
</feature>
<dbReference type="EMBL" id="CP049109">
    <property type="protein sequence ID" value="QIG81634.1"/>
    <property type="molecule type" value="Genomic_DNA"/>
</dbReference>
<proteinExistence type="predicted"/>
<sequence>MTRRGRPLRFLALVCTGWVGLRIAILWHATGSLPQAIEAVVPVAALAAPTAHPAPDPATGQAPASVSAGRKNAATPPPPTRLRPSAPDPFDPARAQLAMAVMVRYGDPEYVAGAPQTAPSPSVVPATAPPSLGWSGALWVLRRGNGVRAAAPGAAQLGGGQAGIRVAYRAGPRGALALAGRLTAPLEGQGREATMSVEWQPTRLPVRIVAERRVALDGGADGTGAGIIAGTQADIPAGFRLEAYGQAGGVLRDRLEPYADGAVRVLRPVRRRGKTQLSLGAGAWGGAQRGIARVDIGPAAVIDFPAGDKHLRLAFEWRERIAGNALPGSGLAVTLGADF</sequence>
<evidence type="ECO:0000313" key="2">
    <source>
        <dbReference type="EMBL" id="QIG81634.1"/>
    </source>
</evidence>
<dbReference type="RefSeq" id="WP_165328561.1">
    <property type="nucleotide sequence ID" value="NZ_CP049109.1"/>
</dbReference>